<dbReference type="PANTHER" id="PTHR42973">
    <property type="entry name" value="BINDING OXIDOREDUCTASE, PUTATIVE (AFU_ORTHOLOGUE AFUA_1G17690)-RELATED"/>
    <property type="match status" value="1"/>
</dbReference>
<dbReference type="PROSITE" id="PS51387">
    <property type="entry name" value="FAD_PCMH"/>
    <property type="match status" value="1"/>
</dbReference>
<dbReference type="EMBL" id="JAUKTV010000002">
    <property type="protein sequence ID" value="KAK0744779.1"/>
    <property type="molecule type" value="Genomic_DNA"/>
</dbReference>
<gene>
    <name evidence="7" type="ORF">B0T21DRAFT_407853</name>
</gene>
<organism evidence="7 8">
    <name type="scientific">Apiosordaria backusii</name>
    <dbReference type="NCBI Taxonomy" id="314023"/>
    <lineage>
        <taxon>Eukaryota</taxon>
        <taxon>Fungi</taxon>
        <taxon>Dikarya</taxon>
        <taxon>Ascomycota</taxon>
        <taxon>Pezizomycotina</taxon>
        <taxon>Sordariomycetes</taxon>
        <taxon>Sordariomycetidae</taxon>
        <taxon>Sordariales</taxon>
        <taxon>Lasiosphaeriaceae</taxon>
        <taxon>Apiosordaria</taxon>
    </lineage>
</organism>
<dbReference type="SUPFAM" id="SSF56176">
    <property type="entry name" value="FAD-binding/transporter-associated domain-like"/>
    <property type="match status" value="1"/>
</dbReference>
<evidence type="ECO:0000256" key="4">
    <source>
        <dbReference type="ARBA" id="ARBA00023002"/>
    </source>
</evidence>
<keyword evidence="3" id="KW-0274">FAD</keyword>
<sequence length="748" mass="82327">MFPRRIPNLHIGPLRLPSRGTRVLRPIHKITTPDLSHKVHRRLASSTVATFHYLCALEEYRTVKPFHINIPAGGIPGGHHTNEVSQPYHNIRVRDIRAEGSQLSLDTNGFEVAVAGGTTGAAVLGALAPEDFERSDANELRSILAPAMEVFLTERLQAETVFTFAFRYRHRSREFPTLARGTDPRISQPVQGVHADFTPDYARTTANFVAGLRNFQDLALCERRWQLISAWRPLHGPLFDWPLAGLDTRSLNYYRDLVASDNVYPHQCASLSSALPGLVNYPNSTAYARNNIYWSLRQNTTISPACFVTPRTSRHVSTAIQILTSLNQPFTVKSGGHTAFEGGSNIGPEGVTIDLVHLNSITLSPDRKSVSLGPGNRWIDVAEHLTPLGLAVVGGRASTVGVSGLILGGGISFFSGQRGWACDNVIEYELVTAKGDIVTANKSHNKDLFWALRGGGGSNFGIVTRFTLEAFEQGDLWASSLIWSGGANQTLIRLLNEMAVDGLAKDKGAHTYFVLTYLPDLGGYVVLTDQFHIEGGREDVPEVFRPMQEAFKGVAEGGLFNNTRRANISSLLREISQPAGMRQTWAVTSVSVAADESLLGDFVPLFEGHVERLQKAAKEVGESVMVPYLIFQPLPINVIEAMQVNGGNTFGLKPSDGPLMLVQLSVTWSSESLDEAVASNCERLISEVDALAEERGAKKGFVYMNYASKNQDVYGSYGEKSHLKLKRMADRWDPKGQLRKLWRGYFKL</sequence>
<evidence type="ECO:0000256" key="3">
    <source>
        <dbReference type="ARBA" id="ARBA00022827"/>
    </source>
</evidence>
<evidence type="ECO:0000259" key="6">
    <source>
        <dbReference type="PROSITE" id="PS51387"/>
    </source>
</evidence>
<comment type="caution">
    <text evidence="7">The sequence shown here is derived from an EMBL/GenBank/DDBJ whole genome shotgun (WGS) entry which is preliminary data.</text>
</comment>
<proteinExistence type="inferred from homology"/>
<evidence type="ECO:0000313" key="8">
    <source>
        <dbReference type="Proteomes" id="UP001172159"/>
    </source>
</evidence>
<evidence type="ECO:0000256" key="1">
    <source>
        <dbReference type="ARBA" id="ARBA00005466"/>
    </source>
</evidence>
<dbReference type="PANTHER" id="PTHR42973:SF54">
    <property type="entry name" value="FAD-BINDING PCMH-TYPE DOMAIN-CONTAINING PROTEIN"/>
    <property type="match status" value="1"/>
</dbReference>
<comment type="similarity">
    <text evidence="1">Belongs to the oxygen-dependent FAD-linked oxidoreductase family.</text>
</comment>
<dbReference type="InterPro" id="IPR050416">
    <property type="entry name" value="FAD-linked_Oxidoreductase"/>
</dbReference>
<protein>
    <recommendedName>
        <fullName evidence="6">FAD-binding PCMH-type domain-containing protein</fullName>
    </recommendedName>
</protein>
<name>A0AA40K3P9_9PEZI</name>
<dbReference type="InterPro" id="IPR016166">
    <property type="entry name" value="FAD-bd_PCMH"/>
</dbReference>
<reference evidence="7" key="1">
    <citation type="submission" date="2023-06" db="EMBL/GenBank/DDBJ databases">
        <title>Genome-scale phylogeny and comparative genomics of the fungal order Sordariales.</title>
        <authorList>
            <consortium name="Lawrence Berkeley National Laboratory"/>
            <person name="Hensen N."/>
            <person name="Bonometti L."/>
            <person name="Westerberg I."/>
            <person name="Brannstrom I.O."/>
            <person name="Guillou S."/>
            <person name="Cros-Aarteil S."/>
            <person name="Calhoun S."/>
            <person name="Haridas S."/>
            <person name="Kuo A."/>
            <person name="Mondo S."/>
            <person name="Pangilinan J."/>
            <person name="Riley R."/>
            <person name="Labutti K."/>
            <person name="Andreopoulos B."/>
            <person name="Lipzen A."/>
            <person name="Chen C."/>
            <person name="Yanf M."/>
            <person name="Daum C."/>
            <person name="Ng V."/>
            <person name="Clum A."/>
            <person name="Steindorff A."/>
            <person name="Ohm R."/>
            <person name="Martin F."/>
            <person name="Silar P."/>
            <person name="Natvig D."/>
            <person name="Lalanne C."/>
            <person name="Gautier V."/>
            <person name="Ament-Velasquez S.L."/>
            <person name="Kruys A."/>
            <person name="Hutchinson M.I."/>
            <person name="Powell A.J."/>
            <person name="Barry K."/>
            <person name="Miller A.N."/>
            <person name="Grigoriev I.V."/>
            <person name="Debuchy R."/>
            <person name="Gladieux P."/>
            <person name="Thoren M.H."/>
            <person name="Johannesson H."/>
        </authorList>
    </citation>
    <scope>NUCLEOTIDE SEQUENCE</scope>
    <source>
        <strain evidence="7">CBS 540.89</strain>
    </source>
</reference>
<dbReference type="InterPro" id="IPR044053">
    <property type="entry name" value="AsaB-like"/>
</dbReference>
<comment type="similarity">
    <text evidence="5">Belongs to the asaB hydroxylase/desaturase family.</text>
</comment>
<dbReference type="InterPro" id="IPR016169">
    <property type="entry name" value="FAD-bd_PCMH_sub2"/>
</dbReference>
<dbReference type="Proteomes" id="UP001172159">
    <property type="component" value="Unassembled WGS sequence"/>
</dbReference>
<evidence type="ECO:0000256" key="2">
    <source>
        <dbReference type="ARBA" id="ARBA00022630"/>
    </source>
</evidence>
<dbReference type="AlphaFoldDB" id="A0AA40K3P9"/>
<keyword evidence="2" id="KW-0285">Flavoprotein</keyword>
<dbReference type="NCBIfam" id="NF041278">
    <property type="entry name" value="CmcJ_NvfI_EfuI"/>
    <property type="match status" value="1"/>
</dbReference>
<accession>A0AA40K3P9</accession>
<evidence type="ECO:0000313" key="7">
    <source>
        <dbReference type="EMBL" id="KAK0744779.1"/>
    </source>
</evidence>
<dbReference type="Pfam" id="PF01565">
    <property type="entry name" value="FAD_binding_4"/>
    <property type="match status" value="1"/>
</dbReference>
<dbReference type="Gene3D" id="3.30.465.10">
    <property type="match status" value="1"/>
</dbReference>
<keyword evidence="4" id="KW-0560">Oxidoreductase</keyword>
<dbReference type="GO" id="GO:0016491">
    <property type="term" value="F:oxidoreductase activity"/>
    <property type="evidence" value="ECO:0007669"/>
    <property type="project" value="UniProtKB-KW"/>
</dbReference>
<dbReference type="GO" id="GO:0071949">
    <property type="term" value="F:FAD binding"/>
    <property type="evidence" value="ECO:0007669"/>
    <property type="project" value="InterPro"/>
</dbReference>
<evidence type="ECO:0000256" key="5">
    <source>
        <dbReference type="ARBA" id="ARBA00023604"/>
    </source>
</evidence>
<feature type="domain" description="FAD-binding PCMH-type" evidence="6">
    <location>
        <begin position="300"/>
        <end position="473"/>
    </location>
</feature>
<dbReference type="InterPro" id="IPR036318">
    <property type="entry name" value="FAD-bd_PCMH-like_sf"/>
</dbReference>
<keyword evidence="8" id="KW-1185">Reference proteome</keyword>
<dbReference type="InterPro" id="IPR006094">
    <property type="entry name" value="Oxid_FAD_bind_N"/>
</dbReference>